<protein>
    <submittedName>
        <fullName evidence="9">4Fe-4S binding protein</fullName>
    </submittedName>
</protein>
<dbReference type="PANTHER" id="PTHR30176:SF3">
    <property type="entry name" value="FERREDOXIN-TYPE PROTEIN NAPH"/>
    <property type="match status" value="1"/>
</dbReference>
<dbReference type="GO" id="GO:0046872">
    <property type="term" value="F:metal ion binding"/>
    <property type="evidence" value="ECO:0007669"/>
    <property type="project" value="UniProtKB-KW"/>
</dbReference>
<dbReference type="EMBL" id="DRTH01000239">
    <property type="protein sequence ID" value="HHF08904.1"/>
    <property type="molecule type" value="Genomic_DNA"/>
</dbReference>
<accession>A0A7C5DVL7</accession>
<keyword evidence="2" id="KW-0004">4Fe-4S</keyword>
<keyword evidence="7" id="KW-0472">Membrane</keyword>
<evidence type="ECO:0000313" key="9">
    <source>
        <dbReference type="EMBL" id="HHF08904.1"/>
    </source>
</evidence>
<dbReference type="SUPFAM" id="SSF54862">
    <property type="entry name" value="4Fe-4S ferredoxins"/>
    <property type="match status" value="1"/>
</dbReference>
<keyword evidence="7" id="KW-1133">Transmembrane helix</keyword>
<evidence type="ECO:0000256" key="1">
    <source>
        <dbReference type="ARBA" id="ARBA00022448"/>
    </source>
</evidence>
<evidence type="ECO:0000256" key="6">
    <source>
        <dbReference type="ARBA" id="ARBA00023014"/>
    </source>
</evidence>
<keyword evidence="3" id="KW-0479">Metal-binding</keyword>
<sequence>MRIRLLTVLRLTSEILALLLFVFLLKNKMLQLWLVIFGASILGSFLFGRFYCGWICPMETLFRPINWIYAKLKIKRFKTPKVLKNNVVRWGILALFLFLLVATKIFHLKINLLLYITVLSIAITLIFEEELWHKYLCPFGTILALSSRKSLFGLNIDKNSCALCNICQSKCPINVISKENSQMKINTRECLLCFKCTESCPKVSIKYTKLN</sequence>
<feature type="transmembrane region" description="Helical" evidence="7">
    <location>
        <begin position="87"/>
        <end position="106"/>
    </location>
</feature>
<dbReference type="GO" id="GO:0005886">
    <property type="term" value="C:plasma membrane"/>
    <property type="evidence" value="ECO:0007669"/>
    <property type="project" value="TreeGrafter"/>
</dbReference>
<dbReference type="GO" id="GO:0051539">
    <property type="term" value="F:4 iron, 4 sulfur cluster binding"/>
    <property type="evidence" value="ECO:0007669"/>
    <property type="project" value="UniProtKB-KW"/>
</dbReference>
<organism evidence="9">
    <name type="scientific">Kosmotoga arenicorallina</name>
    <dbReference type="NCBI Taxonomy" id="688066"/>
    <lineage>
        <taxon>Bacteria</taxon>
        <taxon>Thermotogati</taxon>
        <taxon>Thermotogota</taxon>
        <taxon>Thermotogae</taxon>
        <taxon>Kosmotogales</taxon>
        <taxon>Kosmotogaceae</taxon>
        <taxon>Kosmotoga</taxon>
    </lineage>
</organism>
<evidence type="ECO:0000256" key="3">
    <source>
        <dbReference type="ARBA" id="ARBA00022723"/>
    </source>
</evidence>
<dbReference type="Pfam" id="PF13237">
    <property type="entry name" value="Fer4_10"/>
    <property type="match status" value="1"/>
</dbReference>
<keyword evidence="5" id="KW-0408">Iron</keyword>
<comment type="caution">
    <text evidence="9">The sequence shown here is derived from an EMBL/GenBank/DDBJ whole genome shotgun (WGS) entry which is preliminary data.</text>
</comment>
<name>A0A7C5DVL7_9BACT</name>
<keyword evidence="1" id="KW-0813">Transport</keyword>
<evidence type="ECO:0000256" key="5">
    <source>
        <dbReference type="ARBA" id="ARBA00023004"/>
    </source>
</evidence>
<keyword evidence="7" id="KW-0812">Transmembrane</keyword>
<feature type="transmembrane region" description="Helical" evidence="7">
    <location>
        <begin position="112"/>
        <end position="128"/>
    </location>
</feature>
<proteinExistence type="predicted"/>
<evidence type="ECO:0000259" key="8">
    <source>
        <dbReference type="PROSITE" id="PS51379"/>
    </source>
</evidence>
<keyword evidence="6" id="KW-0411">Iron-sulfur</keyword>
<gene>
    <name evidence="9" type="ORF">ENL26_03975</name>
</gene>
<evidence type="ECO:0000256" key="7">
    <source>
        <dbReference type="SAM" id="Phobius"/>
    </source>
</evidence>
<feature type="transmembrane region" description="Helical" evidence="7">
    <location>
        <begin position="31"/>
        <end position="52"/>
    </location>
</feature>
<keyword evidence="4" id="KW-0249">Electron transport</keyword>
<reference evidence="9" key="1">
    <citation type="journal article" date="2020" name="mSystems">
        <title>Genome- and Community-Level Interaction Insights into Carbon Utilization and Element Cycling Functions of Hydrothermarchaeota in Hydrothermal Sediment.</title>
        <authorList>
            <person name="Zhou Z."/>
            <person name="Liu Y."/>
            <person name="Xu W."/>
            <person name="Pan J."/>
            <person name="Luo Z.H."/>
            <person name="Li M."/>
        </authorList>
    </citation>
    <scope>NUCLEOTIDE SEQUENCE [LARGE SCALE GENOMIC DNA]</scope>
    <source>
        <strain evidence="9">HyVt-80</strain>
    </source>
</reference>
<dbReference type="InterPro" id="IPR051684">
    <property type="entry name" value="Electron_Trans/Redox"/>
</dbReference>
<dbReference type="Gene3D" id="3.30.70.20">
    <property type="match status" value="1"/>
</dbReference>
<dbReference type="PANTHER" id="PTHR30176">
    <property type="entry name" value="FERREDOXIN-TYPE PROTEIN NAPH"/>
    <property type="match status" value="1"/>
</dbReference>
<dbReference type="Proteomes" id="UP000886129">
    <property type="component" value="Unassembled WGS sequence"/>
</dbReference>
<dbReference type="AlphaFoldDB" id="A0A7C5DVL7"/>
<dbReference type="PROSITE" id="PS00198">
    <property type="entry name" value="4FE4S_FER_1"/>
    <property type="match status" value="2"/>
</dbReference>
<feature type="domain" description="4Fe-4S ferredoxin-type" evidence="8">
    <location>
        <begin position="182"/>
        <end position="210"/>
    </location>
</feature>
<dbReference type="InterPro" id="IPR017896">
    <property type="entry name" value="4Fe4S_Fe-S-bd"/>
</dbReference>
<evidence type="ECO:0000256" key="4">
    <source>
        <dbReference type="ARBA" id="ARBA00022982"/>
    </source>
</evidence>
<dbReference type="PROSITE" id="PS51379">
    <property type="entry name" value="4FE4S_FER_2"/>
    <property type="match status" value="2"/>
</dbReference>
<dbReference type="Pfam" id="PF12801">
    <property type="entry name" value="Fer4_5"/>
    <property type="match status" value="2"/>
</dbReference>
<feature type="transmembrane region" description="Helical" evidence="7">
    <location>
        <begin position="7"/>
        <end position="25"/>
    </location>
</feature>
<feature type="domain" description="4Fe-4S ferredoxin-type" evidence="8">
    <location>
        <begin position="152"/>
        <end position="181"/>
    </location>
</feature>
<evidence type="ECO:0000256" key="2">
    <source>
        <dbReference type="ARBA" id="ARBA00022485"/>
    </source>
</evidence>
<dbReference type="InterPro" id="IPR017900">
    <property type="entry name" value="4Fe4S_Fe_S_CS"/>
</dbReference>